<organism evidence="2 3">
    <name type="scientific">Brachionus calyciflorus</name>
    <dbReference type="NCBI Taxonomy" id="104777"/>
    <lineage>
        <taxon>Eukaryota</taxon>
        <taxon>Metazoa</taxon>
        <taxon>Spiralia</taxon>
        <taxon>Gnathifera</taxon>
        <taxon>Rotifera</taxon>
        <taxon>Eurotatoria</taxon>
        <taxon>Monogononta</taxon>
        <taxon>Pseudotrocha</taxon>
        <taxon>Ploima</taxon>
        <taxon>Brachionidae</taxon>
        <taxon>Brachionus</taxon>
    </lineage>
</organism>
<reference evidence="2" key="1">
    <citation type="submission" date="2021-02" db="EMBL/GenBank/DDBJ databases">
        <authorList>
            <person name="Nowell W R."/>
        </authorList>
    </citation>
    <scope>NUCLEOTIDE SEQUENCE</scope>
    <source>
        <strain evidence="2">Ploen Becks lab</strain>
    </source>
</reference>
<keyword evidence="3" id="KW-1185">Reference proteome</keyword>
<dbReference type="Gene3D" id="1.10.238.10">
    <property type="entry name" value="EF-hand"/>
    <property type="match status" value="1"/>
</dbReference>
<dbReference type="InterPro" id="IPR002048">
    <property type="entry name" value="EF_hand_dom"/>
</dbReference>
<dbReference type="SUPFAM" id="SSF47473">
    <property type="entry name" value="EF-hand"/>
    <property type="match status" value="1"/>
</dbReference>
<evidence type="ECO:0000259" key="1">
    <source>
        <dbReference type="PROSITE" id="PS50222"/>
    </source>
</evidence>
<dbReference type="EMBL" id="CAJNOC010001684">
    <property type="protein sequence ID" value="CAF0883623.1"/>
    <property type="molecule type" value="Genomic_DNA"/>
</dbReference>
<dbReference type="InterPro" id="IPR011992">
    <property type="entry name" value="EF-hand-dom_pair"/>
</dbReference>
<protein>
    <recommendedName>
        <fullName evidence="1">EF-hand domain-containing protein</fullName>
    </recommendedName>
</protein>
<gene>
    <name evidence="2" type="ORF">OXX778_LOCUS10544</name>
</gene>
<dbReference type="Pfam" id="PF13499">
    <property type="entry name" value="EF-hand_7"/>
    <property type="match status" value="1"/>
</dbReference>
<dbReference type="GO" id="GO:0005509">
    <property type="term" value="F:calcium ion binding"/>
    <property type="evidence" value="ECO:0007669"/>
    <property type="project" value="InterPro"/>
</dbReference>
<dbReference type="Proteomes" id="UP000663879">
    <property type="component" value="Unassembled WGS sequence"/>
</dbReference>
<dbReference type="PROSITE" id="PS50222">
    <property type="entry name" value="EF_HAND_2"/>
    <property type="match status" value="1"/>
</dbReference>
<feature type="domain" description="EF-hand" evidence="1">
    <location>
        <begin position="13"/>
        <end position="48"/>
    </location>
</feature>
<comment type="caution">
    <text evidence="2">The sequence shown here is derived from an EMBL/GenBank/DDBJ whole genome shotgun (WGS) entry which is preliminary data.</text>
</comment>
<dbReference type="AlphaFoldDB" id="A0A813YFK8"/>
<accession>A0A813YFK8</accession>
<proteinExistence type="predicted"/>
<evidence type="ECO:0000313" key="3">
    <source>
        <dbReference type="Proteomes" id="UP000663879"/>
    </source>
</evidence>
<evidence type="ECO:0000313" key="2">
    <source>
        <dbReference type="EMBL" id="CAF0883623.1"/>
    </source>
</evidence>
<name>A0A813YFK8_9BILA</name>
<sequence>MSKNQEISNKSLSLEKKLQEDFEKADLNNDGFIEITAFASLLNNYNIGLISTYDIDRCFADHNRIKDGLISLDEFIRYVKSSNKYELLIEEFSKNKEQ</sequence>